<evidence type="ECO:0000313" key="3">
    <source>
        <dbReference type="EMBL" id="CAB4187481.1"/>
    </source>
</evidence>
<accession>A0A6J5MN09</accession>
<gene>
    <name evidence="2" type="ORF">UFOVP1008_53</name>
    <name evidence="3" type="ORF">UFOVP1160_46</name>
    <name evidence="4" type="ORF">UFOVP1352_4</name>
    <name evidence="1" type="ORF">UFOVP498_8</name>
</gene>
<evidence type="ECO:0000313" key="4">
    <source>
        <dbReference type="EMBL" id="CAB4199623.1"/>
    </source>
</evidence>
<name>A0A6J5MN09_9CAUD</name>
<dbReference type="EMBL" id="LR796467">
    <property type="protein sequence ID" value="CAB4146420.1"/>
    <property type="molecule type" value="Genomic_DNA"/>
</dbReference>
<protein>
    <submittedName>
        <fullName evidence="1">Uncharacterized protein</fullName>
    </submittedName>
</protein>
<dbReference type="EMBL" id="LR797301">
    <property type="protein sequence ID" value="CAB4199623.1"/>
    <property type="molecule type" value="Genomic_DNA"/>
</dbReference>
<evidence type="ECO:0000313" key="2">
    <source>
        <dbReference type="EMBL" id="CAB4177797.1"/>
    </source>
</evidence>
<sequence length="107" mass="10818">MADASARIYGPAQPGTGNATIYTVSTGTVVVRNIHICNTTATAATISLAIDASAATAANCWLSALSVPANSSYDWSGFLHLDNTDTLQALQGTASALTVTISGVITT</sequence>
<proteinExistence type="predicted"/>
<reference evidence="1" key="1">
    <citation type="submission" date="2020-04" db="EMBL/GenBank/DDBJ databases">
        <authorList>
            <person name="Chiriac C."/>
            <person name="Salcher M."/>
            <person name="Ghai R."/>
            <person name="Kavagutti S V."/>
        </authorList>
    </citation>
    <scope>NUCLEOTIDE SEQUENCE</scope>
</reference>
<organism evidence="1">
    <name type="scientific">uncultured Caudovirales phage</name>
    <dbReference type="NCBI Taxonomy" id="2100421"/>
    <lineage>
        <taxon>Viruses</taxon>
        <taxon>Duplodnaviria</taxon>
        <taxon>Heunggongvirae</taxon>
        <taxon>Uroviricota</taxon>
        <taxon>Caudoviricetes</taxon>
        <taxon>Peduoviridae</taxon>
        <taxon>Maltschvirus</taxon>
        <taxon>Maltschvirus maltsch</taxon>
    </lineage>
</organism>
<dbReference type="EMBL" id="LR796954">
    <property type="protein sequence ID" value="CAB4177797.1"/>
    <property type="molecule type" value="Genomic_DNA"/>
</dbReference>
<evidence type="ECO:0000313" key="1">
    <source>
        <dbReference type="EMBL" id="CAB4146420.1"/>
    </source>
</evidence>
<dbReference type="EMBL" id="LR797110">
    <property type="protein sequence ID" value="CAB4187481.1"/>
    <property type="molecule type" value="Genomic_DNA"/>
</dbReference>